<reference evidence="2 3" key="1">
    <citation type="journal article" date="2022" name="Front. Cell. Infect. Microbiol.">
        <title>The Genomes of Two Strains of Taenia crassiceps the Animal Model for the Study of Human Cysticercosis.</title>
        <authorList>
            <person name="Bobes R.J."/>
            <person name="Estrada K."/>
            <person name="Rios-Valencia D.G."/>
            <person name="Calderon-Gallegos A."/>
            <person name="de la Torre P."/>
            <person name="Carrero J.C."/>
            <person name="Sanchez-Flores A."/>
            <person name="Laclette J.P."/>
        </authorList>
    </citation>
    <scope>NUCLEOTIDE SEQUENCE [LARGE SCALE GENOMIC DNA]</scope>
    <source>
        <strain evidence="2">WFUcys</strain>
    </source>
</reference>
<sequence>MTKVETKPCSPPWSRPVKCRDKGWAWVVLIASFCTQLLCDGTVSAYGVVYAGFANDTYFKKANYTEEKLALPGAIQSCLYVTAMGLASLLINLLGFQWVACVGGLLAGLSMLAATLFTDIYGMVFFYGALSGLGLGSTFICAVVAVTYYFDRYRGVASGLASAGTGVGYIVVPLVLYSLIAQFDTPVGWRYAILVYSLILTGTTFVNGLVFRPLEIEVATLKGIIDIENMHTCFNSHLDEASRAGLETIRESEVLQYTSQPKTPLHLPQAKSAEIFASVPTIPGSQLEESLHVEHSEMRDAIVAKERDAAEQMLAEKIRLRALNNCQREGDILKSTPDGLSHLQLWPSYLHMKGPFAVTTAIAKPFTRPDSLFLSSLHILPSLDRSISNLRMDLSTRFQLLERQAAFADGSTILSTVSLAGTSVKCNFQRTLTSLRLRLVRMFGFGLFTNFSYLVLCTSFLVCQLAYFVPFVYLFTYALKAGLARNSAMWLITTLGILHTLGRLVGGAIANFHQVDIVIVTAVSCLLCAVCHFALPFLPHTLIALAIYSGSFGFLCAVPCPLQCLLFVRFLGLSRLAMAIGNSSIIKGIAAAVGPIVAAYIKDSTGSLDGAFYWCGSCLVVSGLLLFLLYLPCEGEK</sequence>
<dbReference type="Gene3D" id="1.20.1250.20">
    <property type="entry name" value="MFS general substrate transporter like domains"/>
    <property type="match status" value="2"/>
</dbReference>
<accession>A0ABR4QPL7</accession>
<dbReference type="InterPro" id="IPR050327">
    <property type="entry name" value="Proton-linked_MCT"/>
</dbReference>
<feature type="transmembrane region" description="Helical" evidence="1">
    <location>
        <begin position="191"/>
        <end position="211"/>
    </location>
</feature>
<dbReference type="InterPro" id="IPR036259">
    <property type="entry name" value="MFS_trans_sf"/>
</dbReference>
<gene>
    <name evidence="2" type="ORF">TcWFU_001279</name>
</gene>
<feature type="transmembrane region" description="Helical" evidence="1">
    <location>
        <begin position="487"/>
        <end position="505"/>
    </location>
</feature>
<feature type="transmembrane region" description="Helical" evidence="1">
    <location>
        <begin position="580"/>
        <end position="599"/>
    </location>
</feature>
<feature type="transmembrane region" description="Helical" evidence="1">
    <location>
        <begin position="517"/>
        <end position="535"/>
    </location>
</feature>
<keyword evidence="1" id="KW-1133">Transmembrane helix</keyword>
<dbReference type="Pfam" id="PF07690">
    <property type="entry name" value="MFS_1"/>
    <property type="match status" value="1"/>
</dbReference>
<feature type="transmembrane region" description="Helical" evidence="1">
    <location>
        <begin position="541"/>
        <end position="568"/>
    </location>
</feature>
<feature type="transmembrane region" description="Helical" evidence="1">
    <location>
        <begin position="439"/>
        <end position="467"/>
    </location>
</feature>
<feature type="transmembrane region" description="Helical" evidence="1">
    <location>
        <begin position="157"/>
        <end position="179"/>
    </location>
</feature>
<dbReference type="PANTHER" id="PTHR11360">
    <property type="entry name" value="MONOCARBOXYLATE TRANSPORTER"/>
    <property type="match status" value="1"/>
</dbReference>
<name>A0ABR4QPL7_9CEST</name>
<evidence type="ECO:0000313" key="2">
    <source>
        <dbReference type="EMBL" id="KAL5111340.1"/>
    </source>
</evidence>
<feature type="transmembrane region" description="Helical" evidence="1">
    <location>
        <begin position="611"/>
        <end position="631"/>
    </location>
</feature>
<feature type="transmembrane region" description="Helical" evidence="1">
    <location>
        <begin position="98"/>
        <end position="118"/>
    </location>
</feature>
<evidence type="ECO:0000256" key="1">
    <source>
        <dbReference type="SAM" id="Phobius"/>
    </source>
</evidence>
<organism evidence="2 3">
    <name type="scientific">Taenia crassiceps</name>
    <dbReference type="NCBI Taxonomy" id="6207"/>
    <lineage>
        <taxon>Eukaryota</taxon>
        <taxon>Metazoa</taxon>
        <taxon>Spiralia</taxon>
        <taxon>Lophotrochozoa</taxon>
        <taxon>Platyhelminthes</taxon>
        <taxon>Cestoda</taxon>
        <taxon>Eucestoda</taxon>
        <taxon>Cyclophyllidea</taxon>
        <taxon>Taeniidae</taxon>
        <taxon>Taenia</taxon>
    </lineage>
</organism>
<protein>
    <submittedName>
        <fullName evidence="2">Monocarboxylate transporter 7</fullName>
    </submittedName>
</protein>
<dbReference type="EMBL" id="JAKROA010000001">
    <property type="protein sequence ID" value="KAL5111340.1"/>
    <property type="molecule type" value="Genomic_DNA"/>
</dbReference>
<keyword evidence="1" id="KW-0472">Membrane</keyword>
<dbReference type="Proteomes" id="UP001651158">
    <property type="component" value="Unassembled WGS sequence"/>
</dbReference>
<dbReference type="SUPFAM" id="SSF103473">
    <property type="entry name" value="MFS general substrate transporter"/>
    <property type="match status" value="1"/>
</dbReference>
<keyword evidence="3" id="KW-1185">Reference proteome</keyword>
<keyword evidence="1" id="KW-0812">Transmembrane</keyword>
<comment type="caution">
    <text evidence="2">The sequence shown here is derived from an EMBL/GenBank/DDBJ whole genome shotgun (WGS) entry which is preliminary data.</text>
</comment>
<feature type="transmembrane region" description="Helical" evidence="1">
    <location>
        <begin position="69"/>
        <end position="91"/>
    </location>
</feature>
<dbReference type="InterPro" id="IPR011701">
    <property type="entry name" value="MFS"/>
</dbReference>
<feature type="transmembrane region" description="Helical" evidence="1">
    <location>
        <begin position="24"/>
        <end position="49"/>
    </location>
</feature>
<proteinExistence type="predicted"/>
<feature type="transmembrane region" description="Helical" evidence="1">
    <location>
        <begin position="124"/>
        <end position="150"/>
    </location>
</feature>
<evidence type="ECO:0000313" key="3">
    <source>
        <dbReference type="Proteomes" id="UP001651158"/>
    </source>
</evidence>
<dbReference type="PANTHER" id="PTHR11360:SF284">
    <property type="entry name" value="EG:103B4.3 PROTEIN-RELATED"/>
    <property type="match status" value="1"/>
</dbReference>